<evidence type="ECO:0000313" key="4">
    <source>
        <dbReference type="EMBL" id="SOD99731.1"/>
    </source>
</evidence>
<accession>A0A286GW68</accession>
<dbReference type="InterPro" id="IPR023459">
    <property type="entry name" value="Tscrpt_elong_fac_GreA/B_fam"/>
</dbReference>
<dbReference type="GO" id="GO:0070063">
    <property type="term" value="F:RNA polymerase binding"/>
    <property type="evidence" value="ECO:0007669"/>
    <property type="project" value="InterPro"/>
</dbReference>
<evidence type="ECO:0000313" key="5">
    <source>
        <dbReference type="Proteomes" id="UP000219621"/>
    </source>
</evidence>
<keyword evidence="5" id="KW-1185">Reference proteome</keyword>
<evidence type="ECO:0000259" key="2">
    <source>
        <dbReference type="Pfam" id="PF01272"/>
    </source>
</evidence>
<dbReference type="InterPro" id="IPR029462">
    <property type="entry name" value="Rnk_N"/>
</dbReference>
<dbReference type="AlphaFoldDB" id="A0A286GW68"/>
<evidence type="ECO:0000256" key="1">
    <source>
        <dbReference type="SAM" id="MobiDB-lite"/>
    </source>
</evidence>
<dbReference type="Gene3D" id="3.10.50.30">
    <property type="entry name" value="Transcription elongation factor, GreA/GreB, C-terminal domain"/>
    <property type="match status" value="1"/>
</dbReference>
<keyword evidence="4" id="KW-0418">Kinase</keyword>
<dbReference type="Pfam" id="PF14760">
    <property type="entry name" value="Rnk_N"/>
    <property type="match status" value="1"/>
</dbReference>
<dbReference type="EMBL" id="OCNJ01000009">
    <property type="protein sequence ID" value="SOD99731.1"/>
    <property type="molecule type" value="Genomic_DNA"/>
</dbReference>
<dbReference type="GO" id="GO:0032784">
    <property type="term" value="P:regulation of DNA-templated transcription elongation"/>
    <property type="evidence" value="ECO:0007669"/>
    <property type="project" value="InterPro"/>
</dbReference>
<dbReference type="PANTHER" id="PTHR30437:SF5">
    <property type="entry name" value="REGULATOR OF NUCLEOSIDE DIPHOSPHATE KINASE"/>
    <property type="match status" value="1"/>
</dbReference>
<proteinExistence type="predicted"/>
<feature type="domain" description="Transcription elongation factor GreA/GreB C-terminal" evidence="2">
    <location>
        <begin position="53"/>
        <end position="128"/>
    </location>
</feature>
<dbReference type="Proteomes" id="UP000219621">
    <property type="component" value="Unassembled WGS sequence"/>
</dbReference>
<dbReference type="GO" id="GO:0003677">
    <property type="term" value="F:DNA binding"/>
    <property type="evidence" value="ECO:0007669"/>
    <property type="project" value="InterPro"/>
</dbReference>
<name>A0A286GW68_9PROT</name>
<sequence>MTVATRPPVFVTPEDFRRLYTLAEDAERRTPEVAAYLLDELERAQQVPAADLPPDAVGMGSRVTYRDDATGRERSVTLVFPGEESADAGAVSILTPVGAALFGMRPGAAIDWTTPGGQPRTLTVLAVAPPA</sequence>
<reference evidence="5" key="1">
    <citation type="submission" date="2017-09" db="EMBL/GenBank/DDBJ databases">
        <authorList>
            <person name="Varghese N."/>
            <person name="Submissions S."/>
        </authorList>
    </citation>
    <scope>NUCLEOTIDE SEQUENCE [LARGE SCALE GENOMIC DNA]</scope>
    <source>
        <strain evidence="5">USBA 140</strain>
    </source>
</reference>
<protein>
    <submittedName>
        <fullName evidence="4">Regulator of nucleoside diphosphate kinase</fullName>
    </submittedName>
</protein>
<organism evidence="4 5">
    <name type="scientific">Caenispirillum bisanense</name>
    <dbReference type="NCBI Taxonomy" id="414052"/>
    <lineage>
        <taxon>Bacteria</taxon>
        <taxon>Pseudomonadati</taxon>
        <taxon>Pseudomonadota</taxon>
        <taxon>Alphaproteobacteria</taxon>
        <taxon>Rhodospirillales</taxon>
        <taxon>Novispirillaceae</taxon>
        <taxon>Caenispirillum</taxon>
    </lineage>
</organism>
<dbReference type="GO" id="GO:0016301">
    <property type="term" value="F:kinase activity"/>
    <property type="evidence" value="ECO:0007669"/>
    <property type="project" value="UniProtKB-KW"/>
</dbReference>
<feature type="domain" description="Regulator of nucleoside diphosphate kinase N-terminal" evidence="3">
    <location>
        <begin position="7"/>
        <end position="47"/>
    </location>
</feature>
<dbReference type="PANTHER" id="PTHR30437">
    <property type="entry name" value="TRANSCRIPTION ELONGATION FACTOR GREA"/>
    <property type="match status" value="1"/>
</dbReference>
<dbReference type="NCBIfam" id="NF004396">
    <property type="entry name" value="PRK05753.1"/>
    <property type="match status" value="1"/>
</dbReference>
<dbReference type="OrthoDB" id="192847at2"/>
<dbReference type="RefSeq" id="WP_097280804.1">
    <property type="nucleotide sequence ID" value="NZ_OCNJ01000009.1"/>
</dbReference>
<dbReference type="InterPro" id="IPR001437">
    <property type="entry name" value="Tscrpt_elong_fac_GreA/B_C"/>
</dbReference>
<feature type="region of interest" description="Disordered" evidence="1">
    <location>
        <begin position="49"/>
        <end position="68"/>
    </location>
</feature>
<gene>
    <name evidence="4" type="ORF">SAMN05421508_109150</name>
</gene>
<dbReference type="SUPFAM" id="SSF54534">
    <property type="entry name" value="FKBP-like"/>
    <property type="match status" value="1"/>
</dbReference>
<dbReference type="GO" id="GO:0006354">
    <property type="term" value="P:DNA-templated transcription elongation"/>
    <property type="evidence" value="ECO:0007669"/>
    <property type="project" value="TreeGrafter"/>
</dbReference>
<evidence type="ECO:0000259" key="3">
    <source>
        <dbReference type="Pfam" id="PF14760"/>
    </source>
</evidence>
<dbReference type="PIRSF" id="PIRSF006092">
    <property type="entry name" value="GreA_GreB"/>
    <property type="match status" value="1"/>
</dbReference>
<dbReference type="Pfam" id="PF01272">
    <property type="entry name" value="GreA_GreB"/>
    <property type="match status" value="1"/>
</dbReference>
<dbReference type="InterPro" id="IPR036953">
    <property type="entry name" value="GreA/GreB_C_sf"/>
</dbReference>
<dbReference type="Gene3D" id="1.10.286.20">
    <property type="match status" value="1"/>
</dbReference>
<keyword evidence="4" id="KW-0808">Transferase</keyword>